<dbReference type="Proteomes" id="UP001341281">
    <property type="component" value="Chromosome 05"/>
</dbReference>
<organism evidence="1 2">
    <name type="scientific">Paspalum notatum var. saurae</name>
    <dbReference type="NCBI Taxonomy" id="547442"/>
    <lineage>
        <taxon>Eukaryota</taxon>
        <taxon>Viridiplantae</taxon>
        <taxon>Streptophyta</taxon>
        <taxon>Embryophyta</taxon>
        <taxon>Tracheophyta</taxon>
        <taxon>Spermatophyta</taxon>
        <taxon>Magnoliopsida</taxon>
        <taxon>Liliopsida</taxon>
        <taxon>Poales</taxon>
        <taxon>Poaceae</taxon>
        <taxon>PACMAD clade</taxon>
        <taxon>Panicoideae</taxon>
        <taxon>Andropogonodae</taxon>
        <taxon>Paspaleae</taxon>
        <taxon>Paspalinae</taxon>
        <taxon>Paspalum</taxon>
    </lineage>
</organism>
<proteinExistence type="predicted"/>
<name>A0AAQ3TNB9_PASNO</name>
<accession>A0AAQ3TNB9</accession>
<dbReference type="AlphaFoldDB" id="A0AAQ3TNB9"/>
<protein>
    <submittedName>
        <fullName evidence="1">Uncharacterized protein</fullName>
    </submittedName>
</protein>
<evidence type="ECO:0000313" key="1">
    <source>
        <dbReference type="EMBL" id="WVZ77324.1"/>
    </source>
</evidence>
<sequence length="67" mass="7419">MRPRSPATHPATRRGTPARVGHFTLTARLLAISQKPYTRHWSRDELHAVPRSRLCLTPAAGHPSSPS</sequence>
<keyword evidence="2" id="KW-1185">Reference proteome</keyword>
<dbReference type="EMBL" id="CP144749">
    <property type="protein sequence ID" value="WVZ77324.1"/>
    <property type="molecule type" value="Genomic_DNA"/>
</dbReference>
<gene>
    <name evidence="1" type="ORF">U9M48_025205</name>
</gene>
<evidence type="ECO:0000313" key="2">
    <source>
        <dbReference type="Proteomes" id="UP001341281"/>
    </source>
</evidence>
<reference evidence="1 2" key="1">
    <citation type="submission" date="2024-02" db="EMBL/GenBank/DDBJ databases">
        <title>High-quality chromosome-scale genome assembly of Pensacola bahiagrass (Paspalum notatum Flugge var. saurae).</title>
        <authorList>
            <person name="Vega J.M."/>
            <person name="Podio M."/>
            <person name="Orjuela J."/>
            <person name="Siena L.A."/>
            <person name="Pessino S.C."/>
            <person name="Combes M.C."/>
            <person name="Mariac C."/>
            <person name="Albertini E."/>
            <person name="Pupilli F."/>
            <person name="Ortiz J.P.A."/>
            <person name="Leblanc O."/>
        </authorList>
    </citation>
    <scope>NUCLEOTIDE SEQUENCE [LARGE SCALE GENOMIC DNA]</scope>
    <source>
        <strain evidence="1">R1</strain>
        <tissue evidence="1">Leaf</tissue>
    </source>
</reference>